<dbReference type="Pfam" id="PF03319">
    <property type="entry name" value="EutN_CcmL"/>
    <property type="match status" value="1"/>
</dbReference>
<keyword evidence="2" id="KW-1283">Bacterial microcompartment</keyword>
<evidence type="ECO:0008006" key="4">
    <source>
        <dbReference type="Google" id="ProtNLM"/>
    </source>
</evidence>
<comment type="subcellular location">
    <subcellularLocation>
        <location evidence="1">Bacterial microcompartment</location>
    </subcellularLocation>
</comment>
<protein>
    <recommendedName>
        <fullName evidence="4">Ethanolamine utilization protein EutN</fullName>
    </recommendedName>
</protein>
<dbReference type="PANTHER" id="PTHR36539">
    <property type="entry name" value="ETHANOLAMINE UTILIZATION PROTEIN EUTN"/>
    <property type="match status" value="1"/>
</dbReference>
<name>A0A3B0RAH0_9ZZZZ</name>
<dbReference type="PROSITE" id="PS51932">
    <property type="entry name" value="BMV"/>
    <property type="match status" value="1"/>
</dbReference>
<reference evidence="3" key="1">
    <citation type="submission" date="2018-06" db="EMBL/GenBank/DDBJ databases">
        <authorList>
            <person name="Zhirakovskaya E."/>
        </authorList>
    </citation>
    <scope>NUCLEOTIDE SEQUENCE</scope>
</reference>
<sequence>MKVGRVIGNVVSTINHEFFDGERLLLCKLLDRGEDTSAYLICTDRVGAGADEMVLILDEGNSARQIYGISSGPIRSVVVGIVDAVDEV</sequence>
<accession>A0A3B0RAH0</accession>
<dbReference type="PANTHER" id="PTHR36539:SF1">
    <property type="entry name" value="BACTERIAL MICROCOMPARTMENT SHELL VERTEX PROTEIN EUTN"/>
    <property type="match status" value="1"/>
</dbReference>
<dbReference type="Gene3D" id="2.40.50.220">
    <property type="entry name" value="EutN/Ccml"/>
    <property type="match status" value="1"/>
</dbReference>
<gene>
    <name evidence="3" type="ORF">MNBD_ACTINO01-1169</name>
</gene>
<dbReference type="InterPro" id="IPR036677">
    <property type="entry name" value="EutN_CcmL_sf"/>
</dbReference>
<evidence type="ECO:0000256" key="1">
    <source>
        <dbReference type="ARBA" id="ARBA00024322"/>
    </source>
</evidence>
<dbReference type="GO" id="GO:0031469">
    <property type="term" value="C:bacterial microcompartment"/>
    <property type="evidence" value="ECO:0007669"/>
    <property type="project" value="UniProtKB-SubCell"/>
</dbReference>
<organism evidence="3">
    <name type="scientific">hydrothermal vent metagenome</name>
    <dbReference type="NCBI Taxonomy" id="652676"/>
    <lineage>
        <taxon>unclassified sequences</taxon>
        <taxon>metagenomes</taxon>
        <taxon>ecological metagenomes</taxon>
    </lineage>
</organism>
<dbReference type="SUPFAM" id="SSF159133">
    <property type="entry name" value="EutN/CcmL-like"/>
    <property type="match status" value="1"/>
</dbReference>
<dbReference type="EMBL" id="UOEI01000004">
    <property type="protein sequence ID" value="VAV89051.1"/>
    <property type="molecule type" value="Genomic_DNA"/>
</dbReference>
<proteinExistence type="predicted"/>
<evidence type="ECO:0000256" key="2">
    <source>
        <dbReference type="ARBA" id="ARBA00024446"/>
    </source>
</evidence>
<evidence type="ECO:0000313" key="3">
    <source>
        <dbReference type="EMBL" id="VAV89051.1"/>
    </source>
</evidence>
<dbReference type="InterPro" id="IPR004992">
    <property type="entry name" value="EutN_CcmL"/>
</dbReference>
<dbReference type="AlphaFoldDB" id="A0A3B0RAH0"/>